<gene>
    <name evidence="3" type="ORF">MCHLO_13444</name>
</gene>
<sequence>MPRKPTDLPRIDPDISSDDASSSDEDAYFSPDSDEPTTTGSDEHSDVAKSLANADSDTAKQNTTTNKVDTPLLTSATKDNEQDSSGASSAVQDVPEPDATTSGPAESHPSQLLNDPMDIDPAYDRKHLDLLPSIKGLFRVLDLFSENASGGMVDKIIIDQGSMKGLVNTFSPGAYSSLTKVNFKALDKVLVKPLGIYGSKSEIVDFLASSGAIDEEKSRALLQPWNDVSPHLRSGLYVLRASKTRVDDAEQIFVVYWPEDTTWNDDATSAVRRNRVTFMRYLTKISDQTVCLISPEHARSVVWNDEPEETLVDFEDEAADRMFAFEVAKTNEQEEDVSVRPGFAMSASIAVANPSPADHRLEEVDLQPVLVAGETAVSILTKTFVPGKIVERRIPGETFNATRLRNLLSTGPISLSTELNDDAIRLLGQHGLDARCPAAFKDWLSRNEAGLEGIADSTNKEEQAALQQLHSNPTLEPIIREAVVDRITQLFPMIQRTVLSPIIGDELVALQKEFASLTAVYTALKDDISKLRYSKSTSEEFERLPSNDFHKLKDQINCLDILFTQRPDIVHADREQIVKHVSEHGPESLTRAYNLRSSKKESKDDRGIFGKVVGWFSADEHSTLENIVRTQLRERQGVPDGEFLLSLDRIMASEPLLEPLIMQAIAMATATLQSALPKAVAHFTHRAIFMQQELVKKQIQRKSTVTRTEFLRNSRKQFDEELSKTLSSEDRNALVIQRVEAGSWSGSYKITAVTFWRQDPALCCRVHPLRLSTDDMHSAQLNDEFVPMPHISQSFACSFDLKLDARILHIQLLEKDRLLLVLADSEKFYIFHEPLSLIERAVSRGGGGAKRAIYTSKIGKDALFAYDEQKRLLSLCSVSKLQLYLYQFDETFTSLQGWGAAFDIGSWYLQGSVPVMSCFVAGREELLVVDSSGLARIFSFITQQFRPASLSFAQLPETLRSSPDGACLVVSARDGDRISYRCYHWDTFGSSEGIGLGELDLPKTPAAVISLVNRRKVHLVALDNESCFCRSMVLDIKKKATEFMFKEMGGKSASKTVKDDAANNCLVNVHADVWTRFPVVAPVQRQTVSASHRQQRRLLFVSECNHEKYPSHFKDLIKNFEQKTRKPTGDILSSIRVSAVSHIAFYTALSTSIVDELSVFKAGEWVVDLLCLIPIQIALTRDNRFLPLKDGVLSSELERSLLGAEVGQIVDSLSFGWFESIFQSYMTSKPVKVVSSMGEQSVGKSYSLNHLCDTSFAGSAMRTTEGVWMSVTPTDEALIVALDFEGVHSIERSAQEDTLLVLFNTSLSNLVLFRNNFAMSRSISGLFQSFQSSSTVLDPSANPTLFKSRLAIIIKDVVESDTKEIVREFSTKFQKIVEDEQDANFISRLHAGQLNIIPWPVIESQQFYGIFPSIKRLLDRQQVTHRTAGEFLHTIKTLMAKLKANDWGALSQNLAAHRSQKLLMGLRNALVFGLYEAEPEEEPLKNFDTDEPIDLPDTPARFFLSEKDSTLSHREKVLVTLRNSWDQIEQRPHRDEAEWFEELTQYLNNIVDMRIKHVQEWIASNLSRFTESQATMEVLRRMFETSIVDLRANVELCGTQCAGCHLKCMLGGRHPPSIPHDCGTDHACPHDCDYGEDEHRDGEQSRGCGLPAGHVGRHICAVDVHLCGEPCVLKGRPGCLGRCMKPAAHDDGLHQCTARVHKCGEPCTLKNVNIGPAKFFSCSKTCAIPSDEPHTEHICDSSSCPITCELCKRLCADHEHLHGLDKNAVHLCGQSHSCSADCESPGSCRIETAPQSIEATFTGRHETFQYTKYSQVAKRLKCVFPIPPGQKAHTGPHCHIADPNPFHYCETRCENCGYFCIWPRGHPQQEHTTHHGSMSRTQWTVDGPDGTIVELNGRKFGANDEGSPLLCNMYCLDLGRHAHLDYCRAPADDVGSCTGTETDHIHKRILPNFDRPKDWVAHSLFWKRSGFEDPYSRLDQLNFSKCDAMCPDTDHVGDATTAPNPSYCVLPLFHAPASQATGLGYLSNDGHVFNCKNPAVLQHAYHVIFVIDRSGSMGSSDSQPLANTPVTALISQHANNRLGAVYSALHSFWGSRNTALNAGAQQTAGVPARRDAYSVVLFDDTVATVIANDFTRSPDQLLAALLRYRADGWTDFALAIQQAQRLMETHWSTERTPVVIFLSDGECSIDDETMRTISRRAIALGKPLSFHAILFGNAHYSESLQRMAQVALEVQNSAPRDPLVPAAVTIASSYSTAIDTIRLAETFLCESRAAR</sequence>
<evidence type="ECO:0000313" key="3">
    <source>
        <dbReference type="EMBL" id="GAT56845.1"/>
    </source>
</evidence>
<dbReference type="PROSITE" id="PS50234">
    <property type="entry name" value="VWFA"/>
    <property type="match status" value="1"/>
</dbReference>
<feature type="compositionally biased region" description="Polar residues" evidence="1">
    <location>
        <begin position="99"/>
        <end position="113"/>
    </location>
</feature>
<evidence type="ECO:0000259" key="2">
    <source>
        <dbReference type="PROSITE" id="PS50234"/>
    </source>
</evidence>
<dbReference type="SUPFAM" id="SSF53300">
    <property type="entry name" value="vWA-like"/>
    <property type="match status" value="1"/>
</dbReference>
<dbReference type="Pfam" id="PF02263">
    <property type="entry name" value="GBP"/>
    <property type="match status" value="1"/>
</dbReference>
<feature type="compositionally biased region" description="Basic and acidic residues" evidence="1">
    <location>
        <begin position="1"/>
        <end position="13"/>
    </location>
</feature>
<keyword evidence="4" id="KW-1185">Reference proteome</keyword>
<accession>A0ABQ0M0P6</accession>
<dbReference type="SUPFAM" id="SSF52540">
    <property type="entry name" value="P-loop containing nucleoside triphosphate hydrolases"/>
    <property type="match status" value="1"/>
</dbReference>
<feature type="compositionally biased region" description="Polar residues" evidence="1">
    <location>
        <begin position="53"/>
        <end position="91"/>
    </location>
</feature>
<evidence type="ECO:0000313" key="4">
    <source>
        <dbReference type="Proteomes" id="UP000815677"/>
    </source>
</evidence>
<dbReference type="Pfam" id="PF13519">
    <property type="entry name" value="VWA_2"/>
    <property type="match status" value="1"/>
</dbReference>
<dbReference type="InterPro" id="IPR027417">
    <property type="entry name" value="P-loop_NTPase"/>
</dbReference>
<dbReference type="InterPro" id="IPR002035">
    <property type="entry name" value="VWF_A"/>
</dbReference>
<dbReference type="Gene3D" id="3.40.50.300">
    <property type="entry name" value="P-loop containing nucleotide triphosphate hydrolases"/>
    <property type="match status" value="1"/>
</dbReference>
<dbReference type="SMART" id="SM00327">
    <property type="entry name" value="VWA"/>
    <property type="match status" value="1"/>
</dbReference>
<dbReference type="Gene3D" id="3.40.50.410">
    <property type="entry name" value="von Willebrand factor, type A domain"/>
    <property type="match status" value="1"/>
</dbReference>
<dbReference type="InterPro" id="IPR036465">
    <property type="entry name" value="vWFA_dom_sf"/>
</dbReference>
<feature type="region of interest" description="Disordered" evidence="1">
    <location>
        <begin position="1"/>
        <end position="119"/>
    </location>
</feature>
<evidence type="ECO:0000256" key="1">
    <source>
        <dbReference type="SAM" id="MobiDB-lite"/>
    </source>
</evidence>
<dbReference type="InterPro" id="IPR015894">
    <property type="entry name" value="Guanylate-bd_N"/>
</dbReference>
<feature type="compositionally biased region" description="Acidic residues" evidence="1">
    <location>
        <begin position="15"/>
        <end position="35"/>
    </location>
</feature>
<proteinExistence type="predicted"/>
<dbReference type="PANTHER" id="PTHR22796">
    <property type="entry name" value="URG4-RELATED"/>
    <property type="match status" value="1"/>
</dbReference>
<dbReference type="Proteomes" id="UP000815677">
    <property type="component" value="Unassembled WGS sequence"/>
</dbReference>
<name>A0ABQ0M0P6_MYCCL</name>
<feature type="domain" description="VWFA" evidence="2">
    <location>
        <begin position="2046"/>
        <end position="2267"/>
    </location>
</feature>
<organism evidence="3 4">
    <name type="scientific">Mycena chlorophos</name>
    <name type="common">Agaric fungus</name>
    <name type="synonym">Agaricus chlorophos</name>
    <dbReference type="NCBI Taxonomy" id="658473"/>
    <lineage>
        <taxon>Eukaryota</taxon>
        <taxon>Fungi</taxon>
        <taxon>Dikarya</taxon>
        <taxon>Basidiomycota</taxon>
        <taxon>Agaricomycotina</taxon>
        <taxon>Agaricomycetes</taxon>
        <taxon>Agaricomycetidae</taxon>
        <taxon>Agaricales</taxon>
        <taxon>Marasmiineae</taxon>
        <taxon>Mycenaceae</taxon>
        <taxon>Mycena</taxon>
    </lineage>
</organism>
<protein>
    <recommendedName>
        <fullName evidence="2">VWFA domain-containing protein</fullName>
    </recommendedName>
</protein>
<reference evidence="3" key="1">
    <citation type="submission" date="2014-09" db="EMBL/GenBank/DDBJ databases">
        <title>Genome sequence of the luminous mushroom Mycena chlorophos for searching fungal bioluminescence genes.</title>
        <authorList>
            <person name="Tanaka Y."/>
            <person name="Kasuga D."/>
            <person name="Oba Y."/>
            <person name="Hase S."/>
            <person name="Sato K."/>
            <person name="Oba Y."/>
            <person name="Sakakibara Y."/>
        </authorList>
    </citation>
    <scope>NUCLEOTIDE SEQUENCE</scope>
</reference>
<dbReference type="PANTHER" id="PTHR22796:SF1">
    <property type="entry name" value="VWFA DOMAIN-CONTAINING PROTEIN"/>
    <property type="match status" value="1"/>
</dbReference>
<dbReference type="CDD" id="cd00198">
    <property type="entry name" value="vWFA"/>
    <property type="match status" value="1"/>
</dbReference>
<dbReference type="EMBL" id="DF849347">
    <property type="protein sequence ID" value="GAT56845.1"/>
    <property type="molecule type" value="Genomic_DNA"/>
</dbReference>